<proteinExistence type="inferred from homology"/>
<dbReference type="Proteomes" id="UP001500842">
    <property type="component" value="Unassembled WGS sequence"/>
</dbReference>
<name>A0ABN2BQU7_9ACTN</name>
<accession>A0ABN2BQU7</accession>
<gene>
    <name evidence="7" type="ORF">GCM10009788_54190</name>
</gene>
<evidence type="ECO:0000313" key="8">
    <source>
        <dbReference type="Proteomes" id="UP001500842"/>
    </source>
</evidence>
<evidence type="ECO:0000256" key="1">
    <source>
        <dbReference type="ARBA" id="ARBA00009437"/>
    </source>
</evidence>
<dbReference type="SUPFAM" id="SSF53850">
    <property type="entry name" value="Periplasmic binding protein-like II"/>
    <property type="match status" value="1"/>
</dbReference>
<dbReference type="Gene3D" id="3.40.190.290">
    <property type="match status" value="1"/>
</dbReference>
<evidence type="ECO:0000256" key="5">
    <source>
        <dbReference type="SAM" id="MobiDB-lite"/>
    </source>
</evidence>
<evidence type="ECO:0000256" key="3">
    <source>
        <dbReference type="ARBA" id="ARBA00023125"/>
    </source>
</evidence>
<comment type="caution">
    <text evidence="7">The sequence shown here is derived from an EMBL/GenBank/DDBJ whole genome shotgun (WGS) entry which is preliminary data.</text>
</comment>
<dbReference type="Gene3D" id="1.10.10.10">
    <property type="entry name" value="Winged helix-like DNA-binding domain superfamily/Winged helix DNA-binding domain"/>
    <property type="match status" value="1"/>
</dbReference>
<reference evidence="7 8" key="1">
    <citation type="journal article" date="2019" name="Int. J. Syst. Evol. Microbiol.">
        <title>The Global Catalogue of Microorganisms (GCM) 10K type strain sequencing project: providing services to taxonomists for standard genome sequencing and annotation.</title>
        <authorList>
            <consortium name="The Broad Institute Genomics Platform"/>
            <consortium name="The Broad Institute Genome Sequencing Center for Infectious Disease"/>
            <person name="Wu L."/>
            <person name="Ma J."/>
        </authorList>
    </citation>
    <scope>NUCLEOTIDE SEQUENCE [LARGE SCALE GENOMIC DNA]</scope>
    <source>
        <strain evidence="7 8">JCM 14942</strain>
    </source>
</reference>
<dbReference type="RefSeq" id="WP_141006919.1">
    <property type="nucleotide sequence ID" value="NZ_BAAAOR010000040.1"/>
</dbReference>
<keyword evidence="3" id="KW-0238">DNA-binding</keyword>
<dbReference type="PANTHER" id="PTHR30346">
    <property type="entry name" value="TRANSCRIPTIONAL DUAL REGULATOR HCAR-RELATED"/>
    <property type="match status" value="1"/>
</dbReference>
<keyword evidence="2" id="KW-0805">Transcription regulation</keyword>
<dbReference type="InterPro" id="IPR036388">
    <property type="entry name" value="WH-like_DNA-bd_sf"/>
</dbReference>
<dbReference type="InterPro" id="IPR005119">
    <property type="entry name" value="LysR_subst-bd"/>
</dbReference>
<dbReference type="Pfam" id="PF00126">
    <property type="entry name" value="HTH_1"/>
    <property type="match status" value="1"/>
</dbReference>
<dbReference type="PROSITE" id="PS50931">
    <property type="entry name" value="HTH_LYSR"/>
    <property type="match status" value="1"/>
</dbReference>
<feature type="domain" description="HTH lysR-type" evidence="6">
    <location>
        <begin position="3"/>
        <end position="60"/>
    </location>
</feature>
<evidence type="ECO:0000256" key="2">
    <source>
        <dbReference type="ARBA" id="ARBA00023015"/>
    </source>
</evidence>
<dbReference type="SUPFAM" id="SSF46785">
    <property type="entry name" value="Winged helix' DNA-binding domain"/>
    <property type="match status" value="1"/>
</dbReference>
<dbReference type="EMBL" id="BAAAOR010000040">
    <property type="protein sequence ID" value="GAA1544893.1"/>
    <property type="molecule type" value="Genomic_DNA"/>
</dbReference>
<feature type="region of interest" description="Disordered" evidence="5">
    <location>
        <begin position="300"/>
        <end position="319"/>
    </location>
</feature>
<dbReference type="Pfam" id="PF03466">
    <property type="entry name" value="LysR_substrate"/>
    <property type="match status" value="1"/>
</dbReference>
<organism evidence="7 8">
    <name type="scientific">Nocardioides humi</name>
    <dbReference type="NCBI Taxonomy" id="449461"/>
    <lineage>
        <taxon>Bacteria</taxon>
        <taxon>Bacillati</taxon>
        <taxon>Actinomycetota</taxon>
        <taxon>Actinomycetes</taxon>
        <taxon>Propionibacteriales</taxon>
        <taxon>Nocardioidaceae</taxon>
        <taxon>Nocardioides</taxon>
    </lineage>
</organism>
<dbReference type="InterPro" id="IPR036390">
    <property type="entry name" value="WH_DNA-bd_sf"/>
</dbReference>
<keyword evidence="8" id="KW-1185">Reference proteome</keyword>
<evidence type="ECO:0000259" key="6">
    <source>
        <dbReference type="PROSITE" id="PS50931"/>
    </source>
</evidence>
<sequence>MPLNLTQLATLNEFVRRGSLTAAAEALGYTAGAASQQISALERSVGKPLLRKAGRHLVLTDAGRVLAEHAEGLLLAESRAVRAVTDGAGEVAGTLVVGTWGSTTAALLAPVLGEAAARYPRLGVRSREIDVDEAARAVRLGDVDVAFGLDYPDAPMPRDPRIRLLRLRRESFALAMSPRDSLAARSEASLYELDSADWVMPTAHSAYGMALRTVCRRHGFEPTVVHEVTDTAATLVLAAEGVGIAPVTDLMLRLNPTVGIRRVPLRESVTRDIVLVLPDGVHDATLLALVGVVRGVVSRSRGGAADRPRPGPATTSRCP</sequence>
<evidence type="ECO:0000313" key="7">
    <source>
        <dbReference type="EMBL" id="GAA1544893.1"/>
    </source>
</evidence>
<protein>
    <submittedName>
        <fullName evidence="7">LysR family transcriptional regulator</fullName>
    </submittedName>
</protein>
<keyword evidence="4" id="KW-0804">Transcription</keyword>
<dbReference type="InterPro" id="IPR000847">
    <property type="entry name" value="LysR_HTH_N"/>
</dbReference>
<comment type="similarity">
    <text evidence="1">Belongs to the LysR transcriptional regulatory family.</text>
</comment>
<dbReference type="PANTHER" id="PTHR30346:SF29">
    <property type="entry name" value="LYSR SUBSTRATE-BINDING"/>
    <property type="match status" value="1"/>
</dbReference>
<evidence type="ECO:0000256" key="4">
    <source>
        <dbReference type="ARBA" id="ARBA00023163"/>
    </source>
</evidence>